<dbReference type="HOGENOM" id="CLU_096068_1_0_6"/>
<dbReference type="KEGG" id="aeh:Mlg_1650"/>
<dbReference type="InterPro" id="IPR014174">
    <property type="entry name" value="CRISPR-assoc_prot_Cas6/Cmx6"/>
</dbReference>
<evidence type="ECO:0000313" key="2">
    <source>
        <dbReference type="Proteomes" id="UP000001962"/>
    </source>
</evidence>
<dbReference type="EMBL" id="CP000453">
    <property type="protein sequence ID" value="ABI56996.1"/>
    <property type="molecule type" value="Genomic_DNA"/>
</dbReference>
<dbReference type="eggNOG" id="ENOG502Z8Q5">
    <property type="taxonomic scope" value="Bacteria"/>
</dbReference>
<proteinExistence type="predicted"/>
<dbReference type="Proteomes" id="UP000001962">
    <property type="component" value="Chromosome"/>
</dbReference>
<sequence>MYWETDESTPAPGPAEAVDVTFRLEGHSLPADYAPALAEALADPLADFSRLPGFGVKVLHLPVSGNGWHRGEGQPIYLSRRVQLLLRVPRDRARAALALSGTAFEVDGEACRLARGRVRELQQVETLYASRVVPLVHPEEDEAEFMEAVARRLAAMGVKPRKMLCGRRQTLQTRWGPVTLRSLMVAEMGPEGSYRLQSRGLGDGGLWGCGLFMPHKSVTEVE</sequence>
<dbReference type="CDD" id="cd09733">
    <property type="entry name" value="Cas6-I-III"/>
    <property type="match status" value="1"/>
</dbReference>
<keyword evidence="2" id="KW-1185">Reference proteome</keyword>
<evidence type="ECO:0008006" key="3">
    <source>
        <dbReference type="Google" id="ProtNLM"/>
    </source>
</evidence>
<dbReference type="OrthoDB" id="9779370at2"/>
<accession>Q0A841</accession>
<protein>
    <recommendedName>
        <fullName evidence="3">CRISPR-associated protein, Cas6-related protein</fullName>
    </recommendedName>
</protein>
<reference evidence="2" key="1">
    <citation type="submission" date="2006-08" db="EMBL/GenBank/DDBJ databases">
        <title>Complete sequence of Alkalilimnicola ehrilichei MLHE-1.</title>
        <authorList>
            <person name="Copeland A."/>
            <person name="Lucas S."/>
            <person name="Lapidus A."/>
            <person name="Barry K."/>
            <person name="Detter J.C."/>
            <person name="Glavina del Rio T."/>
            <person name="Hammon N."/>
            <person name="Israni S."/>
            <person name="Dalin E."/>
            <person name="Tice H."/>
            <person name="Pitluck S."/>
            <person name="Sims D."/>
            <person name="Brettin T."/>
            <person name="Bruce D."/>
            <person name="Han C."/>
            <person name="Tapia R."/>
            <person name="Gilna P."/>
            <person name="Schmutz J."/>
            <person name="Larimer F."/>
            <person name="Land M."/>
            <person name="Hauser L."/>
            <person name="Kyrpides N."/>
            <person name="Mikhailova N."/>
            <person name="Oremland R.S."/>
            <person name="Hoeft S.E."/>
            <person name="Switzer-Blum J."/>
            <person name="Kulp T."/>
            <person name="King G."/>
            <person name="Tabita R."/>
            <person name="Witte B."/>
            <person name="Santini J.M."/>
            <person name="Basu P."/>
            <person name="Hollibaugh J.T."/>
            <person name="Xie G."/>
            <person name="Stolz J.F."/>
            <person name="Richardson P."/>
        </authorList>
    </citation>
    <scope>NUCLEOTIDE SEQUENCE [LARGE SCALE GENOMIC DNA]</scope>
    <source>
        <strain evidence="2">ATCC BAA-1101 / DSM 17681 / MLHE-1</strain>
    </source>
</reference>
<gene>
    <name evidence="1" type="ordered locus">Mlg_1650</name>
</gene>
<dbReference type="Pfam" id="PF09559">
    <property type="entry name" value="Cas6"/>
    <property type="match status" value="1"/>
</dbReference>
<organism evidence="1 2">
    <name type="scientific">Alkalilimnicola ehrlichii (strain ATCC BAA-1101 / DSM 17681 / MLHE-1)</name>
    <dbReference type="NCBI Taxonomy" id="187272"/>
    <lineage>
        <taxon>Bacteria</taxon>
        <taxon>Pseudomonadati</taxon>
        <taxon>Pseudomonadota</taxon>
        <taxon>Gammaproteobacteria</taxon>
        <taxon>Chromatiales</taxon>
        <taxon>Ectothiorhodospiraceae</taxon>
        <taxon>Alkalilimnicola</taxon>
    </lineage>
</organism>
<dbReference type="AlphaFoldDB" id="Q0A841"/>
<name>Q0A841_ALKEH</name>
<evidence type="ECO:0000313" key="1">
    <source>
        <dbReference type="EMBL" id="ABI56996.1"/>
    </source>
</evidence>
<dbReference type="RefSeq" id="WP_011629390.1">
    <property type="nucleotide sequence ID" value="NC_008340.1"/>
</dbReference>